<dbReference type="Gene3D" id="3.90.1170.40">
    <property type="entry name" value="Molybdopterin biosynthesis MoaE subunit"/>
    <property type="match status" value="1"/>
</dbReference>
<keyword evidence="5" id="KW-0501">Molybdenum cofactor biosynthesis</keyword>
<dbReference type="GO" id="GO:0030366">
    <property type="term" value="F:molybdopterin synthase activity"/>
    <property type="evidence" value="ECO:0007669"/>
    <property type="project" value="UniProtKB-EC"/>
</dbReference>
<comment type="catalytic activity">
    <reaction evidence="11">
        <text>2 [molybdopterin-synthase sulfur-carrier protein]-C-terminal-Gly-aminoethanethioate + cyclic pyranopterin phosphate + H2O = molybdopterin + 2 [molybdopterin-synthase sulfur-carrier protein]-C-terminal Gly-Gly + 2 H(+)</text>
        <dbReference type="Rhea" id="RHEA:26333"/>
        <dbReference type="Rhea" id="RHEA-COMP:12202"/>
        <dbReference type="Rhea" id="RHEA-COMP:19907"/>
        <dbReference type="ChEBI" id="CHEBI:15377"/>
        <dbReference type="ChEBI" id="CHEBI:15378"/>
        <dbReference type="ChEBI" id="CHEBI:58698"/>
        <dbReference type="ChEBI" id="CHEBI:59648"/>
        <dbReference type="ChEBI" id="CHEBI:90778"/>
        <dbReference type="ChEBI" id="CHEBI:232372"/>
        <dbReference type="EC" id="2.8.1.12"/>
    </reaction>
</comment>
<evidence type="ECO:0000256" key="1">
    <source>
        <dbReference type="ARBA" id="ARBA00005046"/>
    </source>
</evidence>
<dbReference type="EMBL" id="FMSV02000558">
    <property type="protein sequence ID" value="SEH09053.1"/>
    <property type="molecule type" value="Genomic_DNA"/>
</dbReference>
<accession>A0A1H6FHC5</accession>
<evidence type="ECO:0000256" key="5">
    <source>
        <dbReference type="ARBA" id="ARBA00023150"/>
    </source>
</evidence>
<evidence type="ECO:0000256" key="8">
    <source>
        <dbReference type="ARBA" id="ARBA00030407"/>
    </source>
</evidence>
<gene>
    <name evidence="12" type="primary">moaE</name>
    <name evidence="12" type="ORF">MBHS_04946</name>
</gene>
<dbReference type="AlphaFoldDB" id="A0A1H6FHC5"/>
<evidence type="ECO:0000256" key="4">
    <source>
        <dbReference type="ARBA" id="ARBA00013858"/>
    </source>
</evidence>
<comment type="subunit">
    <text evidence="6">Heterotetramer of 2 MoaD subunits and 2 MoaE subunits. Also stable as homodimer. The enzyme changes between these two forms during catalysis.</text>
</comment>
<evidence type="ECO:0000256" key="2">
    <source>
        <dbReference type="ARBA" id="ARBA00005426"/>
    </source>
</evidence>
<keyword evidence="13" id="KW-1185">Reference proteome</keyword>
<reference evidence="12 13" key="1">
    <citation type="submission" date="2016-10" db="EMBL/GenBank/DDBJ databases">
        <authorList>
            <person name="de Groot N.N."/>
        </authorList>
    </citation>
    <scope>NUCLEOTIDE SEQUENCE [LARGE SCALE GENOMIC DNA]</scope>
    <source>
        <strain evidence="12">MBHS1</strain>
    </source>
</reference>
<dbReference type="PANTHER" id="PTHR23404">
    <property type="entry name" value="MOLYBDOPTERIN SYNTHASE RELATED"/>
    <property type="match status" value="1"/>
</dbReference>
<sequence>MSVQLTEQAFNPWQILQTHESQLEARYGKGHWGAASHFIGTMRDLNEGDSVQAMFLEHYPGMTESYLKKISDEALQRWDILDTLILHRVGTILPGENIVLVAAWASHRGPAFDACRYLIEELKHRAPFWKRETLPDQARWVSENTPA</sequence>
<proteinExistence type="inferred from homology"/>
<dbReference type="OrthoDB" id="9803224at2"/>
<dbReference type="Proteomes" id="UP000236724">
    <property type="component" value="Unassembled WGS sequence"/>
</dbReference>
<evidence type="ECO:0000256" key="6">
    <source>
        <dbReference type="ARBA" id="ARBA00026066"/>
    </source>
</evidence>
<dbReference type="UniPathway" id="UPA00344"/>
<keyword evidence="12" id="KW-0808">Transferase</keyword>
<dbReference type="GO" id="GO:0006777">
    <property type="term" value="P:Mo-molybdopterin cofactor biosynthetic process"/>
    <property type="evidence" value="ECO:0007669"/>
    <property type="project" value="UniProtKB-KW"/>
</dbReference>
<evidence type="ECO:0000256" key="11">
    <source>
        <dbReference type="ARBA" id="ARBA00049878"/>
    </source>
</evidence>
<dbReference type="RefSeq" id="WP_103922550.1">
    <property type="nucleotide sequence ID" value="NZ_FMSV02000558.1"/>
</dbReference>
<dbReference type="EC" id="2.8.1.12" evidence="3"/>
<dbReference type="InterPro" id="IPR036563">
    <property type="entry name" value="MoaE_sf"/>
</dbReference>
<protein>
    <recommendedName>
        <fullName evidence="4">Molybdopterin synthase catalytic subunit</fullName>
        <ecNumber evidence="3">2.8.1.12</ecNumber>
    </recommendedName>
    <alternativeName>
        <fullName evidence="9">MPT synthase subunit 2</fullName>
    </alternativeName>
    <alternativeName>
        <fullName evidence="7">Molybdenum cofactor biosynthesis protein E</fullName>
    </alternativeName>
    <alternativeName>
        <fullName evidence="8">Molybdopterin-converting factor large subunit</fullName>
    </alternativeName>
    <alternativeName>
        <fullName evidence="10">Molybdopterin-converting factor subunit 2</fullName>
    </alternativeName>
</protein>
<evidence type="ECO:0000256" key="7">
    <source>
        <dbReference type="ARBA" id="ARBA00029745"/>
    </source>
</evidence>
<dbReference type="SUPFAM" id="SSF54690">
    <property type="entry name" value="Molybdopterin synthase subunit MoaE"/>
    <property type="match status" value="1"/>
</dbReference>
<dbReference type="InterPro" id="IPR003448">
    <property type="entry name" value="Mopterin_biosynth_MoaE"/>
</dbReference>
<dbReference type="Pfam" id="PF02391">
    <property type="entry name" value="MoaE"/>
    <property type="match status" value="1"/>
</dbReference>
<evidence type="ECO:0000256" key="3">
    <source>
        <dbReference type="ARBA" id="ARBA00011950"/>
    </source>
</evidence>
<evidence type="ECO:0000256" key="10">
    <source>
        <dbReference type="ARBA" id="ARBA00032474"/>
    </source>
</evidence>
<evidence type="ECO:0000313" key="13">
    <source>
        <dbReference type="Proteomes" id="UP000236724"/>
    </source>
</evidence>
<comment type="pathway">
    <text evidence="1">Cofactor biosynthesis; molybdopterin biosynthesis.</text>
</comment>
<comment type="similarity">
    <text evidence="2">Belongs to the MoaE family.</text>
</comment>
<dbReference type="CDD" id="cd00756">
    <property type="entry name" value="MoaE"/>
    <property type="match status" value="1"/>
</dbReference>
<evidence type="ECO:0000313" key="12">
    <source>
        <dbReference type="EMBL" id="SEH09053.1"/>
    </source>
</evidence>
<name>A0A1H6FHC5_9GAMM</name>
<evidence type="ECO:0000256" key="9">
    <source>
        <dbReference type="ARBA" id="ARBA00030781"/>
    </source>
</evidence>
<organism evidence="12 13">
    <name type="scientific">Candidatus Venteria ishoeyi</name>
    <dbReference type="NCBI Taxonomy" id="1899563"/>
    <lineage>
        <taxon>Bacteria</taxon>
        <taxon>Pseudomonadati</taxon>
        <taxon>Pseudomonadota</taxon>
        <taxon>Gammaproteobacteria</taxon>
        <taxon>Thiotrichales</taxon>
        <taxon>Thiotrichaceae</taxon>
        <taxon>Venteria</taxon>
    </lineage>
</organism>